<reference evidence="1 2" key="1">
    <citation type="submission" date="2018-08" db="EMBL/GenBank/DDBJ databases">
        <title>Recombination of ecologically and evolutionarily significant loci maintains genetic cohesion in the Pseudomonas syringae species complex.</title>
        <authorList>
            <person name="Dillon M."/>
            <person name="Thakur S."/>
            <person name="Almeida R.N.D."/>
            <person name="Weir B.S."/>
            <person name="Guttman D.S."/>
        </authorList>
    </citation>
    <scope>NUCLEOTIDE SEQUENCE [LARGE SCALE GENOMIC DNA]</scope>
    <source>
        <strain evidence="1 2">ICMP 5931</strain>
    </source>
</reference>
<gene>
    <name evidence="1" type="ORF">ALP90_200091</name>
</gene>
<dbReference type="RefSeq" id="WP_057455150.1">
    <property type="nucleotide sequence ID" value="NZ_RBRS01000050.1"/>
</dbReference>
<name>A0A3M4T9Y5_PSEA0</name>
<evidence type="ECO:0000313" key="2">
    <source>
        <dbReference type="Proteomes" id="UP000271097"/>
    </source>
</evidence>
<dbReference type="Proteomes" id="UP000271097">
    <property type="component" value="Unassembled WGS sequence"/>
</dbReference>
<organism evidence="1 2">
    <name type="scientific">Pseudomonas amygdali pv. ulmi</name>
    <dbReference type="NCBI Taxonomy" id="251720"/>
    <lineage>
        <taxon>Bacteria</taxon>
        <taxon>Pseudomonadati</taxon>
        <taxon>Pseudomonadota</taxon>
        <taxon>Gammaproteobacteria</taxon>
        <taxon>Pseudomonadales</taxon>
        <taxon>Pseudomonadaceae</taxon>
        <taxon>Pseudomonas</taxon>
        <taxon>Pseudomonas amygdali</taxon>
    </lineage>
</organism>
<evidence type="ECO:0000313" key="1">
    <source>
        <dbReference type="EMBL" id="RMR23942.1"/>
    </source>
</evidence>
<dbReference type="AlphaFoldDB" id="A0A3M4T9Y5"/>
<accession>A0A3M4T9Y5</accession>
<dbReference type="Pfam" id="PF06711">
    <property type="entry name" value="DUF1198"/>
    <property type="match status" value="1"/>
</dbReference>
<comment type="caution">
    <text evidence="1">The sequence shown here is derived from an EMBL/GenBank/DDBJ whole genome shotgun (WGS) entry which is preliminary data.</text>
</comment>
<dbReference type="EMBL" id="RBRS01000050">
    <property type="protein sequence ID" value="RMR23942.1"/>
    <property type="molecule type" value="Genomic_DNA"/>
</dbReference>
<protein>
    <submittedName>
        <fullName evidence="1">Uncharacterized protein</fullName>
    </submittedName>
</protein>
<proteinExistence type="predicted"/>
<dbReference type="InterPro" id="IPR009587">
    <property type="entry name" value="DUF1198"/>
</dbReference>
<sequence>MWWLITVAAIAIAIFLVVVRWGGSDVRFIGRSIGVALNIKPHLIEQMALKMGQERSSMLAKQLKSFPTQTMQAAVTTTFIYQISLNMHPKNVEWWQQRVVERGFDPRLNLENVEIAFMYLRDAGSEFDILTSRAFLSSYIAKYES</sequence>